<dbReference type="PANTHER" id="PTHR33473:SF13">
    <property type="entry name" value="ATP-DEPENDENT CLP PROTEASE ADAPTER PROTEIN CLPS2, CHLOROPLASTIC"/>
    <property type="match status" value="1"/>
</dbReference>
<reference evidence="1 2" key="1">
    <citation type="journal article" date="2020" name="IScience">
        <title>Genome Sequencing of the Endangered Kingdonia uniflora (Circaeasteraceae, Ranunculales) Reveals Potential Mechanisms of Evolutionary Specialization.</title>
        <authorList>
            <person name="Sun Y."/>
            <person name="Deng T."/>
            <person name="Zhang A."/>
            <person name="Moore M.J."/>
            <person name="Landis J.B."/>
            <person name="Lin N."/>
            <person name="Zhang H."/>
            <person name="Zhang X."/>
            <person name="Huang J."/>
            <person name="Zhang X."/>
            <person name="Sun H."/>
            <person name="Wang H."/>
        </authorList>
    </citation>
    <scope>NUCLEOTIDE SEQUENCE [LARGE SCALE GENOMIC DNA]</scope>
    <source>
        <strain evidence="1">TB1705</strain>
        <tissue evidence="1">Leaf</tissue>
    </source>
</reference>
<organism evidence="1 2">
    <name type="scientific">Kingdonia uniflora</name>
    <dbReference type="NCBI Taxonomy" id="39325"/>
    <lineage>
        <taxon>Eukaryota</taxon>
        <taxon>Viridiplantae</taxon>
        <taxon>Streptophyta</taxon>
        <taxon>Embryophyta</taxon>
        <taxon>Tracheophyta</taxon>
        <taxon>Spermatophyta</taxon>
        <taxon>Magnoliopsida</taxon>
        <taxon>Ranunculales</taxon>
        <taxon>Circaeasteraceae</taxon>
        <taxon>Kingdonia</taxon>
    </lineage>
</organism>
<evidence type="ECO:0008006" key="3">
    <source>
        <dbReference type="Google" id="ProtNLM"/>
    </source>
</evidence>
<dbReference type="PANTHER" id="PTHR33473">
    <property type="entry name" value="ATP-DEPENDENT CLP PROTEASE ADAPTER PROTEIN CLPS1, CHLOROPLASTIC"/>
    <property type="match status" value="1"/>
</dbReference>
<proteinExistence type="predicted"/>
<dbReference type="InterPro" id="IPR014719">
    <property type="entry name" value="Ribosomal_bL12_C/ClpS-like"/>
</dbReference>
<keyword evidence="2" id="KW-1185">Reference proteome</keyword>
<dbReference type="GO" id="GO:0006508">
    <property type="term" value="P:proteolysis"/>
    <property type="evidence" value="ECO:0007669"/>
    <property type="project" value="InterPro"/>
</dbReference>
<dbReference type="EMBL" id="JACGCM010001726">
    <property type="protein sequence ID" value="KAF6150676.1"/>
    <property type="molecule type" value="Genomic_DNA"/>
</dbReference>
<name>A0A7J7M737_9MAGN</name>
<evidence type="ECO:0000313" key="1">
    <source>
        <dbReference type="EMBL" id="KAF6150676.1"/>
    </source>
</evidence>
<accession>A0A7J7M737</accession>
<protein>
    <recommendedName>
        <fullName evidence="3">Adaptor protein ClpS core domain-containing protein</fullName>
    </recommendedName>
</protein>
<dbReference type="SUPFAM" id="SSF54736">
    <property type="entry name" value="ClpS-like"/>
    <property type="match status" value="1"/>
</dbReference>
<dbReference type="AlphaFoldDB" id="A0A7J7M737"/>
<dbReference type="Gene3D" id="3.30.1390.10">
    <property type="match status" value="1"/>
</dbReference>
<gene>
    <name evidence="1" type="ORF">GIB67_020759</name>
</gene>
<comment type="caution">
    <text evidence="1">The sequence shown here is derived from an EMBL/GenBank/DDBJ whole genome shotgun (WGS) entry which is preliminary data.</text>
</comment>
<dbReference type="InterPro" id="IPR022935">
    <property type="entry name" value="ClpS"/>
</dbReference>
<evidence type="ECO:0000313" key="2">
    <source>
        <dbReference type="Proteomes" id="UP000541444"/>
    </source>
</evidence>
<dbReference type="Proteomes" id="UP000541444">
    <property type="component" value="Unassembled WGS sequence"/>
</dbReference>
<dbReference type="OrthoDB" id="2015242at2759"/>
<sequence>MAASGGDIGKMKQRIGTRGGGSYRVLMIDDVRHSETFVAKFLPKAVPAVTSADARNIFHKSRILGAAVVLVTVKEHAEFYAHMMLRGGLKSAIEPDSDTA</sequence>